<keyword evidence="2" id="KW-1185">Reference proteome</keyword>
<evidence type="ECO:0000313" key="1">
    <source>
        <dbReference type="EMBL" id="KAA8572966.1"/>
    </source>
</evidence>
<accession>A0A5M9JYJ7</accession>
<sequence>MTTLPDTGVVVSWVPRPTPALRRSARPLRALSRSKYDHVLGKQLKKSKYERLYDTIIYLTFDLVPTICALKMPLVILPCFTNVVFGIPLSSSK</sequence>
<reference evidence="1 2" key="1">
    <citation type="submission" date="2019-06" db="EMBL/GenBank/DDBJ databases">
        <title>Genome Sequence of the Brown Rot Fungal Pathogen Monilinia fructicola.</title>
        <authorList>
            <person name="De Miccolis Angelini R.M."/>
            <person name="Landi L."/>
            <person name="Abate D."/>
            <person name="Pollastro S."/>
            <person name="Romanazzi G."/>
            <person name="Faretra F."/>
        </authorList>
    </citation>
    <scope>NUCLEOTIDE SEQUENCE [LARGE SCALE GENOMIC DNA]</scope>
    <source>
        <strain evidence="1 2">Mfrc123</strain>
    </source>
</reference>
<protein>
    <submittedName>
        <fullName evidence="1">Uncharacterized protein</fullName>
    </submittedName>
</protein>
<evidence type="ECO:0000313" key="2">
    <source>
        <dbReference type="Proteomes" id="UP000322873"/>
    </source>
</evidence>
<comment type="caution">
    <text evidence="1">The sequence shown here is derived from an EMBL/GenBank/DDBJ whole genome shotgun (WGS) entry which is preliminary data.</text>
</comment>
<dbReference type="EMBL" id="VICG01000004">
    <property type="protein sequence ID" value="KAA8572966.1"/>
    <property type="molecule type" value="Genomic_DNA"/>
</dbReference>
<name>A0A5M9JYJ7_MONFR</name>
<proteinExistence type="predicted"/>
<dbReference type="Proteomes" id="UP000322873">
    <property type="component" value="Unassembled WGS sequence"/>
</dbReference>
<dbReference type="AlphaFoldDB" id="A0A5M9JYJ7"/>
<organism evidence="1 2">
    <name type="scientific">Monilinia fructicola</name>
    <name type="common">Brown rot fungus</name>
    <name type="synonym">Ciboria fructicola</name>
    <dbReference type="NCBI Taxonomy" id="38448"/>
    <lineage>
        <taxon>Eukaryota</taxon>
        <taxon>Fungi</taxon>
        <taxon>Dikarya</taxon>
        <taxon>Ascomycota</taxon>
        <taxon>Pezizomycotina</taxon>
        <taxon>Leotiomycetes</taxon>
        <taxon>Helotiales</taxon>
        <taxon>Sclerotiniaceae</taxon>
        <taxon>Monilinia</taxon>
    </lineage>
</organism>
<gene>
    <name evidence="1" type="ORF">EYC84_003513</name>
</gene>